<gene>
    <name evidence="1" type="ORF">OXX778_LOCUS10751</name>
</gene>
<proteinExistence type="predicted"/>
<comment type="caution">
    <text evidence="1">The sequence shown here is derived from an EMBL/GenBank/DDBJ whole genome shotgun (WGS) entry which is preliminary data.</text>
</comment>
<sequence length="147" mass="18011">MSNLTEHFVRIIELNFNVMYLRRDPKPREFHEKFLNLYDNYLYRNPYFDFNLKANYSFRLDREGKFLRNNETKPADGLEIPVRILDKEVVFKNTNKIKRNILNYIEFLQQKYPVLILFHNELANKTEEEIKNLVELKLMKTIKDYLK</sequence>
<evidence type="ECO:0000313" key="1">
    <source>
        <dbReference type="EMBL" id="CAF0887808.1"/>
    </source>
</evidence>
<reference evidence="1" key="1">
    <citation type="submission" date="2021-02" db="EMBL/GenBank/DDBJ databases">
        <authorList>
            <person name="Nowell W R."/>
        </authorList>
    </citation>
    <scope>NUCLEOTIDE SEQUENCE</scope>
    <source>
        <strain evidence="1">Ploen Becks lab</strain>
    </source>
</reference>
<protein>
    <submittedName>
        <fullName evidence="1">Uncharacterized protein</fullName>
    </submittedName>
</protein>
<accession>A0A813YQA4</accession>
<dbReference type="AlphaFoldDB" id="A0A813YQA4"/>
<organism evidence="1 2">
    <name type="scientific">Brachionus calyciflorus</name>
    <dbReference type="NCBI Taxonomy" id="104777"/>
    <lineage>
        <taxon>Eukaryota</taxon>
        <taxon>Metazoa</taxon>
        <taxon>Spiralia</taxon>
        <taxon>Gnathifera</taxon>
        <taxon>Rotifera</taxon>
        <taxon>Eurotatoria</taxon>
        <taxon>Monogononta</taxon>
        <taxon>Pseudotrocha</taxon>
        <taxon>Ploima</taxon>
        <taxon>Brachionidae</taxon>
        <taxon>Brachionus</taxon>
    </lineage>
</organism>
<keyword evidence="2" id="KW-1185">Reference proteome</keyword>
<dbReference type="Proteomes" id="UP000663879">
    <property type="component" value="Unassembled WGS sequence"/>
</dbReference>
<evidence type="ECO:0000313" key="2">
    <source>
        <dbReference type="Proteomes" id="UP000663879"/>
    </source>
</evidence>
<name>A0A813YQA4_9BILA</name>
<dbReference type="EMBL" id="CAJNOC010001743">
    <property type="protein sequence ID" value="CAF0887808.1"/>
    <property type="molecule type" value="Genomic_DNA"/>
</dbReference>